<reference evidence="2" key="2">
    <citation type="submission" date="2021-04" db="EMBL/GenBank/DDBJ databases">
        <authorList>
            <person name="Gilroy R."/>
        </authorList>
    </citation>
    <scope>NUCLEOTIDE SEQUENCE</scope>
    <source>
        <strain evidence="2">B5-657</strain>
    </source>
</reference>
<feature type="transmembrane region" description="Helical" evidence="1">
    <location>
        <begin position="7"/>
        <end position="24"/>
    </location>
</feature>
<organism evidence="2 3">
    <name type="scientific">Candidatus Cellulosilyticum pullistercoris</name>
    <dbReference type="NCBI Taxonomy" id="2838521"/>
    <lineage>
        <taxon>Bacteria</taxon>
        <taxon>Bacillati</taxon>
        <taxon>Bacillota</taxon>
        <taxon>Clostridia</taxon>
        <taxon>Lachnospirales</taxon>
        <taxon>Cellulosilyticaceae</taxon>
        <taxon>Cellulosilyticum</taxon>
    </lineage>
</organism>
<dbReference type="EMBL" id="JAHLFQ010000260">
    <property type="protein sequence ID" value="MBU3805265.1"/>
    <property type="molecule type" value="Genomic_DNA"/>
</dbReference>
<gene>
    <name evidence="2" type="ORF">H9872_11010</name>
</gene>
<comment type="caution">
    <text evidence="2">The sequence shown here is derived from an EMBL/GenBank/DDBJ whole genome shotgun (WGS) entry which is preliminary data.</text>
</comment>
<dbReference type="Gene3D" id="1.10.287.4300">
    <property type="entry name" value="Stage III sporulation protein AH-like"/>
    <property type="match status" value="1"/>
</dbReference>
<dbReference type="InterPro" id="IPR024232">
    <property type="entry name" value="SpoIIIAH"/>
</dbReference>
<protein>
    <submittedName>
        <fullName evidence="2">SpoIIIAH-like family protein</fullName>
    </submittedName>
</protein>
<keyword evidence="1" id="KW-0812">Transmembrane</keyword>
<keyword evidence="1" id="KW-0472">Membrane</keyword>
<dbReference type="Proteomes" id="UP000824229">
    <property type="component" value="Unassembled WGS sequence"/>
</dbReference>
<proteinExistence type="predicted"/>
<keyword evidence="1" id="KW-1133">Transmembrane helix</keyword>
<evidence type="ECO:0000313" key="3">
    <source>
        <dbReference type="Proteomes" id="UP000824229"/>
    </source>
</evidence>
<accession>A0A9E2NMF1</accession>
<evidence type="ECO:0000313" key="2">
    <source>
        <dbReference type="EMBL" id="MBU3805265.1"/>
    </source>
</evidence>
<dbReference type="AlphaFoldDB" id="A0A9E2NMF1"/>
<dbReference type="InterPro" id="IPR038503">
    <property type="entry name" value="SpoIIIAH_sf"/>
</dbReference>
<dbReference type="Pfam" id="PF12685">
    <property type="entry name" value="SpoIIIAH"/>
    <property type="match status" value="1"/>
</dbReference>
<sequence length="245" mass="27144">MFNLKRNQIIITVLVFMIAIAAYLNTQQPAESFEANYVADNGISEPEEIDFFAGYDEQMASIETQSPEAIDNIQTQVADNSSETINEPLTLDQANSTESISAVITKKLESDIEGTDVAVSKNIEVSYFAEEKLLREQSRADQVEKLTEWVANDNLDQDSKSKAAANLIQIQERIEKENSAEALLKAKGFSEVYVRIDDDTVDVVVNKAELTDSEIAQIEEIVNRKTGYSVGKINITPLNGIAKTN</sequence>
<evidence type="ECO:0000256" key="1">
    <source>
        <dbReference type="SAM" id="Phobius"/>
    </source>
</evidence>
<reference evidence="2" key="1">
    <citation type="journal article" date="2021" name="PeerJ">
        <title>Extensive microbial diversity within the chicken gut microbiome revealed by metagenomics and culture.</title>
        <authorList>
            <person name="Gilroy R."/>
            <person name="Ravi A."/>
            <person name="Getino M."/>
            <person name="Pursley I."/>
            <person name="Horton D.L."/>
            <person name="Alikhan N.F."/>
            <person name="Baker D."/>
            <person name="Gharbi K."/>
            <person name="Hall N."/>
            <person name="Watson M."/>
            <person name="Adriaenssens E.M."/>
            <person name="Foster-Nyarko E."/>
            <person name="Jarju S."/>
            <person name="Secka A."/>
            <person name="Antonio M."/>
            <person name="Oren A."/>
            <person name="Chaudhuri R.R."/>
            <person name="La Ragione R."/>
            <person name="Hildebrand F."/>
            <person name="Pallen M.J."/>
        </authorList>
    </citation>
    <scope>NUCLEOTIDE SEQUENCE</scope>
    <source>
        <strain evidence="2">B5-657</strain>
    </source>
</reference>
<name>A0A9E2NMF1_9FIRM</name>